<comment type="caution">
    <text evidence="1">The sequence shown here is derived from an EMBL/GenBank/DDBJ whole genome shotgun (WGS) entry which is preliminary data.</text>
</comment>
<name>A0ACC5R2Y4_9HYPH</name>
<organism evidence="1 2">
    <name type="scientific">Taklimakanibacter albus</name>
    <dbReference type="NCBI Taxonomy" id="2800327"/>
    <lineage>
        <taxon>Bacteria</taxon>
        <taxon>Pseudomonadati</taxon>
        <taxon>Pseudomonadota</taxon>
        <taxon>Alphaproteobacteria</taxon>
        <taxon>Hyphomicrobiales</taxon>
        <taxon>Aestuariivirgaceae</taxon>
        <taxon>Taklimakanibacter</taxon>
    </lineage>
</organism>
<protein>
    <submittedName>
        <fullName evidence="1">Uncharacterized protein</fullName>
    </submittedName>
</protein>
<reference evidence="1" key="1">
    <citation type="submission" date="2021-01" db="EMBL/GenBank/DDBJ databases">
        <authorList>
            <person name="Sun Q."/>
        </authorList>
    </citation>
    <scope>NUCLEOTIDE SEQUENCE</scope>
    <source>
        <strain evidence="1">YIM B02566</strain>
    </source>
</reference>
<accession>A0ACC5R2Y4</accession>
<keyword evidence="2" id="KW-1185">Reference proteome</keyword>
<evidence type="ECO:0000313" key="2">
    <source>
        <dbReference type="Proteomes" id="UP000616151"/>
    </source>
</evidence>
<dbReference type="EMBL" id="JAENHL010000007">
    <property type="protein sequence ID" value="MBK1866995.1"/>
    <property type="molecule type" value="Genomic_DNA"/>
</dbReference>
<gene>
    <name evidence="1" type="ORF">JHL16_11620</name>
</gene>
<evidence type="ECO:0000313" key="1">
    <source>
        <dbReference type="EMBL" id="MBK1866995.1"/>
    </source>
</evidence>
<sequence length="123" mass="13572">MSDQPKADIPSAGNNYDASYDPRTGRPPTPLEAQKMAREHQAEHTKDQSAEERIEYTQNSPMIEGQQPACMASPTADRSEEEAVEALLQEGVTRERAEELVSEHGTNWETLKAAAFAQDDGNL</sequence>
<dbReference type="Proteomes" id="UP000616151">
    <property type="component" value="Unassembled WGS sequence"/>
</dbReference>
<proteinExistence type="predicted"/>